<dbReference type="Pfam" id="PF09967">
    <property type="entry name" value="DUF2201"/>
    <property type="match status" value="1"/>
</dbReference>
<feature type="compositionally biased region" description="Low complexity" evidence="1">
    <location>
        <begin position="189"/>
        <end position="209"/>
    </location>
</feature>
<evidence type="ECO:0000259" key="2">
    <source>
        <dbReference type="Pfam" id="PF09967"/>
    </source>
</evidence>
<comment type="caution">
    <text evidence="4">The sequence shown here is derived from an EMBL/GenBank/DDBJ whole genome shotgun (WGS) entry which is preliminary data.</text>
</comment>
<name>A0A2T1C7B4_9CYAN</name>
<dbReference type="Proteomes" id="UP000238762">
    <property type="component" value="Unassembled WGS sequence"/>
</dbReference>
<dbReference type="PANTHER" id="PTHR38730:SF1">
    <property type="entry name" value="SLL7028 PROTEIN"/>
    <property type="match status" value="1"/>
</dbReference>
<dbReference type="AlphaFoldDB" id="A0A2T1C7B4"/>
<evidence type="ECO:0000313" key="4">
    <source>
        <dbReference type="EMBL" id="PSB04172.1"/>
    </source>
</evidence>
<evidence type="ECO:0000259" key="3">
    <source>
        <dbReference type="Pfam" id="PF13203"/>
    </source>
</evidence>
<gene>
    <name evidence="4" type="ORF">C7B64_05335</name>
</gene>
<feature type="region of interest" description="Disordered" evidence="1">
    <location>
        <begin position="139"/>
        <end position="214"/>
    </location>
</feature>
<dbReference type="InterPro" id="IPR018698">
    <property type="entry name" value="VWA-like_dom"/>
</dbReference>
<feature type="compositionally biased region" description="Polar residues" evidence="1">
    <location>
        <begin position="176"/>
        <end position="188"/>
    </location>
</feature>
<feature type="domain" description="VWA-like" evidence="2">
    <location>
        <begin position="298"/>
        <end position="423"/>
    </location>
</feature>
<dbReference type="RefSeq" id="WP_106287627.1">
    <property type="nucleotide sequence ID" value="NZ_CAWNTC010000213.1"/>
</dbReference>
<feature type="compositionally biased region" description="Low complexity" evidence="1">
    <location>
        <begin position="156"/>
        <end position="168"/>
    </location>
</feature>
<protein>
    <submittedName>
        <fullName evidence="4">Uncharacterized protein</fullName>
    </submittedName>
</protein>
<reference evidence="4 5" key="2">
    <citation type="submission" date="2018-03" db="EMBL/GenBank/DDBJ databases">
        <title>The ancient ancestry and fast evolution of plastids.</title>
        <authorList>
            <person name="Moore K.R."/>
            <person name="Magnabosco C."/>
            <person name="Momper L."/>
            <person name="Gold D.A."/>
            <person name="Bosak T."/>
            <person name="Fournier G.P."/>
        </authorList>
    </citation>
    <scope>NUCLEOTIDE SEQUENCE [LARGE SCALE GENOMIC DNA]</scope>
    <source>
        <strain evidence="4 5">CCAP 1448/3</strain>
    </source>
</reference>
<evidence type="ECO:0000256" key="1">
    <source>
        <dbReference type="SAM" id="MobiDB-lite"/>
    </source>
</evidence>
<accession>A0A2T1C7B4</accession>
<evidence type="ECO:0000313" key="5">
    <source>
        <dbReference type="Proteomes" id="UP000238762"/>
    </source>
</evidence>
<dbReference type="InterPro" id="IPR025154">
    <property type="entry name" value="Put_metallopeptidase_dom"/>
</dbReference>
<feature type="domain" description="Putative metallopeptidase" evidence="3">
    <location>
        <begin position="12"/>
        <end position="270"/>
    </location>
</feature>
<organism evidence="4 5">
    <name type="scientific">Merismopedia glauca CCAP 1448/3</name>
    <dbReference type="NCBI Taxonomy" id="1296344"/>
    <lineage>
        <taxon>Bacteria</taxon>
        <taxon>Bacillati</taxon>
        <taxon>Cyanobacteriota</taxon>
        <taxon>Cyanophyceae</taxon>
        <taxon>Synechococcales</taxon>
        <taxon>Merismopediaceae</taxon>
        <taxon>Merismopedia</taxon>
    </lineage>
</organism>
<dbReference type="Pfam" id="PF13203">
    <property type="entry name" value="DUF2201_N"/>
    <property type="match status" value="1"/>
</dbReference>
<sequence length="427" mass="47398">MNDTNQRIISASMLRLRMKSPFFATLALFARFIPSQQIPYAATDGKDIYFNPEYLRSLPPTQQDGLLLHEVLHAALMHVLRRGVRDSEVWNIAADIVVNGVISQQGVFQLPPGGLRQPKLEHLSVEEIYELLLKQDPSQQKLPNPDLLTQPPADVSSAQQESESTSSLSDKKKQLENSSSSAKQNSDRSTTSANPEENSSESSQSDVNSQHNDKASLEAHWQNALQQATIIARTTSQGTLPAGMDRELGLLTAPQLDWRAYLWRYLVQTPTDFMGFDRRFVGRGLYLEALVGESVKVFVAVDTSGSIDDEQLRMFLAEVQGILGSYPHLQCELYYADAEAYGPFELNPDSAIPKPQGGGGTSFIPFFDKVDDRWDRLTQGVCIYLTDGYGSFPERSPELPVLWVVTPGGLDLSQFPFGEAVRLLSIS</sequence>
<dbReference type="OrthoDB" id="9809307at2"/>
<proteinExistence type="predicted"/>
<dbReference type="EMBL" id="PVWJ01000017">
    <property type="protein sequence ID" value="PSB04172.1"/>
    <property type="molecule type" value="Genomic_DNA"/>
</dbReference>
<keyword evidence="5" id="KW-1185">Reference proteome</keyword>
<dbReference type="PANTHER" id="PTHR38730">
    <property type="entry name" value="SLL7028 PROTEIN"/>
    <property type="match status" value="1"/>
</dbReference>
<reference evidence="4 5" key="1">
    <citation type="submission" date="2018-02" db="EMBL/GenBank/DDBJ databases">
        <authorList>
            <person name="Cohen D.B."/>
            <person name="Kent A.D."/>
        </authorList>
    </citation>
    <scope>NUCLEOTIDE SEQUENCE [LARGE SCALE GENOMIC DNA]</scope>
    <source>
        <strain evidence="4 5">CCAP 1448/3</strain>
    </source>
</reference>